<dbReference type="EMBL" id="JAWWNJ010000096">
    <property type="protein sequence ID" value="KAK6996612.1"/>
    <property type="molecule type" value="Genomic_DNA"/>
</dbReference>
<name>A0AAW0A0X1_9AGAR</name>
<evidence type="ECO:0000313" key="2">
    <source>
        <dbReference type="EMBL" id="KAK6996612.1"/>
    </source>
</evidence>
<dbReference type="AlphaFoldDB" id="A0AAW0A0X1"/>
<feature type="compositionally biased region" description="Acidic residues" evidence="1">
    <location>
        <begin position="87"/>
        <end position="102"/>
    </location>
</feature>
<sequence length="440" mass="47095">MQDPDYTALTYDMSITSTLWGLPAKYRQDVLTRVRDRFFRTRGANTPIRLSRNLEIQGHAEAETAYEAAATYYKNEHNRALRRGEMTEDETLFSSDSDDEMGMETTPAQPVIWMATDPPPADVVTARGEGPAETREPISLRAVAAVFGDEEVWSSAGPRHYFEFVPVSSVPPVDTELVEQNWVSMSAENRRALGVPVRERRPRTAAATGTSSTAVNNAPVTTEALEASLRARQHWDTHLAAPVGATSAPAVNNTTNAEPVVDIAPASNAAEAPTAAVDGAMAADAVVDIAPPSNATETPTAAVDDAMAADAVVDIAPPSNATETPTAAVDDAMAADGTSTAVNDAAATTNAAALDESVGERMWGRLVSLEIEEEGGEPDDSNAIAPHILRIVSVTGWRNVRCECRDGKHDPYKRRQSFAFEADDGTVVIKSNKTMLLNMS</sequence>
<reference evidence="2 3" key="1">
    <citation type="journal article" date="2024" name="J Genomics">
        <title>Draft genome sequencing and assembly of Favolaschia claudopus CIRM-BRFM 2984 isolated from oak limbs.</title>
        <authorList>
            <person name="Navarro D."/>
            <person name="Drula E."/>
            <person name="Chaduli D."/>
            <person name="Cazenave R."/>
            <person name="Ahrendt S."/>
            <person name="Wang J."/>
            <person name="Lipzen A."/>
            <person name="Daum C."/>
            <person name="Barry K."/>
            <person name="Grigoriev I.V."/>
            <person name="Favel A."/>
            <person name="Rosso M.N."/>
            <person name="Martin F."/>
        </authorList>
    </citation>
    <scope>NUCLEOTIDE SEQUENCE [LARGE SCALE GENOMIC DNA]</scope>
    <source>
        <strain evidence="2 3">CIRM-BRFM 2984</strain>
    </source>
</reference>
<feature type="region of interest" description="Disordered" evidence="1">
    <location>
        <begin position="80"/>
        <end position="103"/>
    </location>
</feature>
<protein>
    <submittedName>
        <fullName evidence="2">Uncharacterized protein</fullName>
    </submittedName>
</protein>
<accession>A0AAW0A0X1</accession>
<dbReference type="Proteomes" id="UP001362999">
    <property type="component" value="Unassembled WGS sequence"/>
</dbReference>
<organism evidence="2 3">
    <name type="scientific">Favolaschia claudopus</name>
    <dbReference type="NCBI Taxonomy" id="2862362"/>
    <lineage>
        <taxon>Eukaryota</taxon>
        <taxon>Fungi</taxon>
        <taxon>Dikarya</taxon>
        <taxon>Basidiomycota</taxon>
        <taxon>Agaricomycotina</taxon>
        <taxon>Agaricomycetes</taxon>
        <taxon>Agaricomycetidae</taxon>
        <taxon>Agaricales</taxon>
        <taxon>Marasmiineae</taxon>
        <taxon>Mycenaceae</taxon>
        <taxon>Favolaschia</taxon>
    </lineage>
</organism>
<keyword evidence="3" id="KW-1185">Reference proteome</keyword>
<proteinExistence type="predicted"/>
<gene>
    <name evidence="2" type="ORF">R3P38DRAFT_3221656</name>
</gene>
<comment type="caution">
    <text evidence="2">The sequence shown here is derived from an EMBL/GenBank/DDBJ whole genome shotgun (WGS) entry which is preliminary data.</text>
</comment>
<evidence type="ECO:0000313" key="3">
    <source>
        <dbReference type="Proteomes" id="UP001362999"/>
    </source>
</evidence>
<evidence type="ECO:0000256" key="1">
    <source>
        <dbReference type="SAM" id="MobiDB-lite"/>
    </source>
</evidence>